<organism evidence="1 2">
    <name type="scientific">Microvirga aerophila</name>
    <dbReference type="NCBI Taxonomy" id="670291"/>
    <lineage>
        <taxon>Bacteria</taxon>
        <taxon>Pseudomonadati</taxon>
        <taxon>Pseudomonadota</taxon>
        <taxon>Alphaproteobacteria</taxon>
        <taxon>Hyphomicrobiales</taxon>
        <taxon>Methylobacteriaceae</taxon>
        <taxon>Microvirga</taxon>
    </lineage>
</organism>
<gene>
    <name evidence="1" type="ORF">MAE02_07230</name>
</gene>
<dbReference type="AlphaFoldDB" id="A0A512BMD1"/>
<dbReference type="Proteomes" id="UP000321085">
    <property type="component" value="Unassembled WGS sequence"/>
</dbReference>
<dbReference type="EMBL" id="BJYU01000004">
    <property type="protein sequence ID" value="GEO13027.1"/>
    <property type="molecule type" value="Genomic_DNA"/>
</dbReference>
<comment type="caution">
    <text evidence="1">The sequence shown here is derived from an EMBL/GenBank/DDBJ whole genome shotgun (WGS) entry which is preliminary data.</text>
</comment>
<keyword evidence="2" id="KW-1185">Reference proteome</keyword>
<dbReference type="RefSeq" id="WP_170148907.1">
    <property type="nucleotide sequence ID" value="NZ_BJYU01000004.1"/>
</dbReference>
<accession>A0A512BMD1</accession>
<proteinExistence type="predicted"/>
<reference evidence="1 2" key="1">
    <citation type="submission" date="2019-07" db="EMBL/GenBank/DDBJ databases">
        <title>Whole genome shotgun sequence of Microvirga aerophila NBRC 106136.</title>
        <authorList>
            <person name="Hosoyama A."/>
            <person name="Uohara A."/>
            <person name="Ohji S."/>
            <person name="Ichikawa N."/>
        </authorList>
    </citation>
    <scope>NUCLEOTIDE SEQUENCE [LARGE SCALE GENOMIC DNA]</scope>
    <source>
        <strain evidence="1 2">NBRC 106136</strain>
    </source>
</reference>
<protein>
    <recommendedName>
        <fullName evidence="3">Transposase</fullName>
    </recommendedName>
</protein>
<evidence type="ECO:0000313" key="2">
    <source>
        <dbReference type="Proteomes" id="UP000321085"/>
    </source>
</evidence>
<evidence type="ECO:0008006" key="3">
    <source>
        <dbReference type="Google" id="ProtNLM"/>
    </source>
</evidence>
<sequence length="55" mass="6370">MKAYRPQWSLEDTHRLVSLAKEGWPVSVISLKVKRSEADVWVKLLELRLAPPVEL</sequence>
<evidence type="ECO:0000313" key="1">
    <source>
        <dbReference type="EMBL" id="GEO13027.1"/>
    </source>
</evidence>
<name>A0A512BMD1_9HYPH</name>